<keyword evidence="1 3" id="KW-0344">Guanine-nucleotide releasing factor</keyword>
<evidence type="ECO:0000256" key="2">
    <source>
        <dbReference type="ARBA" id="ARBA00022999"/>
    </source>
</evidence>
<evidence type="ECO:0000313" key="8">
    <source>
        <dbReference type="EMBL" id="GCC30995.1"/>
    </source>
</evidence>
<evidence type="ECO:0000259" key="6">
    <source>
        <dbReference type="PROSITE" id="PS50001"/>
    </source>
</evidence>
<dbReference type="PROSITE" id="PS50001">
    <property type="entry name" value="SH2"/>
    <property type="match status" value="1"/>
</dbReference>
<dbReference type="PRINTS" id="PR00401">
    <property type="entry name" value="SH2DOMAIN"/>
</dbReference>
<dbReference type="SUPFAM" id="SSF55550">
    <property type="entry name" value="SH2 domain"/>
    <property type="match status" value="1"/>
</dbReference>
<feature type="domain" description="Ras-GEF" evidence="7">
    <location>
        <begin position="484"/>
        <end position="752"/>
    </location>
</feature>
<evidence type="ECO:0000256" key="4">
    <source>
        <dbReference type="PROSITE-ProRule" id="PRU00191"/>
    </source>
</evidence>
<dbReference type="SMART" id="SM00252">
    <property type="entry name" value="SH2"/>
    <property type="match status" value="1"/>
</dbReference>
<dbReference type="OrthoDB" id="2412973at2759"/>
<reference evidence="8 9" key="1">
    <citation type="journal article" date="2018" name="Nat. Ecol. Evol.">
        <title>Shark genomes provide insights into elasmobranch evolution and the origin of vertebrates.</title>
        <authorList>
            <person name="Hara Y"/>
            <person name="Yamaguchi K"/>
            <person name="Onimaru K"/>
            <person name="Kadota M"/>
            <person name="Koyanagi M"/>
            <person name="Keeley SD"/>
            <person name="Tatsumi K"/>
            <person name="Tanaka K"/>
            <person name="Motone F"/>
            <person name="Kageyama Y"/>
            <person name="Nozu R"/>
            <person name="Adachi N"/>
            <person name="Nishimura O"/>
            <person name="Nakagawa R"/>
            <person name="Tanegashima C"/>
            <person name="Kiyatake I"/>
            <person name="Matsumoto R"/>
            <person name="Murakumo K"/>
            <person name="Nishida K"/>
            <person name="Terakita A"/>
            <person name="Kuratani S"/>
            <person name="Sato K"/>
            <person name="Hyodo S Kuraku.S."/>
        </authorList>
    </citation>
    <scope>NUCLEOTIDE SEQUENCE [LARGE SCALE GENOMIC DNA]</scope>
</reference>
<organism evidence="8 9">
    <name type="scientific">Chiloscyllium punctatum</name>
    <name type="common">Brownbanded bambooshark</name>
    <name type="synonym">Hemiscyllium punctatum</name>
    <dbReference type="NCBI Taxonomy" id="137246"/>
    <lineage>
        <taxon>Eukaryota</taxon>
        <taxon>Metazoa</taxon>
        <taxon>Chordata</taxon>
        <taxon>Craniata</taxon>
        <taxon>Vertebrata</taxon>
        <taxon>Chondrichthyes</taxon>
        <taxon>Elasmobranchii</taxon>
        <taxon>Galeomorphii</taxon>
        <taxon>Galeoidea</taxon>
        <taxon>Orectolobiformes</taxon>
        <taxon>Hemiscylliidae</taxon>
        <taxon>Chiloscyllium</taxon>
    </lineage>
</organism>
<feature type="domain" description="SH2" evidence="6">
    <location>
        <begin position="62"/>
        <end position="161"/>
    </location>
</feature>
<dbReference type="Pfam" id="PF00017">
    <property type="entry name" value="SH2"/>
    <property type="match status" value="1"/>
</dbReference>
<dbReference type="InterPro" id="IPR023578">
    <property type="entry name" value="Ras_GEF_dom_sf"/>
</dbReference>
<dbReference type="PANTHER" id="PTHR14247">
    <property type="entry name" value="BREAST CANCER ANTI-ESTROGEN RESISTANCE PROTEIN 3 HOMOLOG-LIKE PROTEIN"/>
    <property type="match status" value="1"/>
</dbReference>
<dbReference type="EMBL" id="BEZZ01000335">
    <property type="protein sequence ID" value="GCC30995.1"/>
    <property type="molecule type" value="Genomic_DNA"/>
</dbReference>
<dbReference type="SUPFAM" id="SSF48366">
    <property type="entry name" value="Ras GEF"/>
    <property type="match status" value="1"/>
</dbReference>
<dbReference type="Gene3D" id="1.10.840.10">
    <property type="entry name" value="Ras guanine-nucleotide exchange factors catalytic domain"/>
    <property type="match status" value="1"/>
</dbReference>
<dbReference type="Gene3D" id="3.30.505.10">
    <property type="entry name" value="SH2 domain"/>
    <property type="match status" value="1"/>
</dbReference>
<dbReference type="InterPro" id="IPR036964">
    <property type="entry name" value="RASGEF_cat_dom_sf"/>
</dbReference>
<dbReference type="InterPro" id="IPR001895">
    <property type="entry name" value="RASGEF_cat_dom"/>
</dbReference>
<feature type="region of interest" description="Disordered" evidence="5">
    <location>
        <begin position="213"/>
        <end position="242"/>
    </location>
</feature>
<protein>
    <recommendedName>
        <fullName evidence="10">SH2 domain-containing protein</fullName>
    </recommendedName>
</protein>
<feature type="region of interest" description="Disordered" evidence="5">
    <location>
        <begin position="257"/>
        <end position="281"/>
    </location>
</feature>
<gene>
    <name evidence="8" type="ORF">chiPu_0009449</name>
</gene>
<evidence type="ECO:0008006" key="10">
    <source>
        <dbReference type="Google" id="ProtNLM"/>
    </source>
</evidence>
<dbReference type="AlphaFoldDB" id="A0A401SKS5"/>
<dbReference type="FunFam" id="1.10.840.10:FF:000007">
    <property type="entry name" value="SH2 domain containing 3C (Predicted)"/>
    <property type="match status" value="1"/>
</dbReference>
<dbReference type="GO" id="GO:0005085">
    <property type="term" value="F:guanyl-nucleotide exchange factor activity"/>
    <property type="evidence" value="ECO:0007669"/>
    <property type="project" value="UniProtKB-KW"/>
</dbReference>
<keyword evidence="9" id="KW-1185">Reference proteome</keyword>
<evidence type="ECO:0000313" key="9">
    <source>
        <dbReference type="Proteomes" id="UP000287033"/>
    </source>
</evidence>
<keyword evidence="2 4" id="KW-0727">SH2 domain</keyword>
<dbReference type="Pfam" id="PF00617">
    <property type="entry name" value="RasGEF"/>
    <property type="match status" value="1"/>
</dbReference>
<evidence type="ECO:0000256" key="3">
    <source>
        <dbReference type="PROSITE-ProRule" id="PRU00168"/>
    </source>
</evidence>
<feature type="compositionally biased region" description="Low complexity" evidence="5">
    <location>
        <begin position="258"/>
        <end position="277"/>
    </location>
</feature>
<sequence>MSERCSVLRALSAALCCFYRSSYIGVKFSKDRYIMDSTPEKLKKELEEELKLNSEDLRSHAWYHGQIPRKVAESLIQRDGDFLIRESLSSPGNQVLTCQWKDTPHHFKISRVVVRLNEGYSRLQYQFEQDSFDSIPALVRCYVGNRKPIFEQVGAIIFQPINRTLPLRCVEEKYGPAAPVRQQVCSTPDGKLDTEKRLSLNVSNRLSQERILPAGNLLRNKDKSGSQPASLDYVQDRRLPLKSHQSESYLPLGMKAPLQQQQQQQQQLPHQPQQQQHKGMEGTACIKPQVFRTGSEPALSPTFARSPTLEFQAGEALRGSDSQLYPKPPPKPSKVSSLRMPHAPSLMNNSDRGKYGKMSAGSPERGNHYTELKDDASVEQAGTDPYLFQPDSFVERLNTEEAAKISFQRANSVLSISDESPFQFTVSSAEDEEKASDPVFIAPSLENISCFKPNDFKSNLLHPDNKPLETWVIRRVKELFANNDPSTIAKHILKVDCQVARIFNVSEEVKQQMGVSSGLELITLPHGHQLRLDLTERYNTLAIGIAVDVLGCTGSVQERAAVLSKIIEVALELKYSMGDLYGFSAVMKALDMPQITRLEETWTALRRTHTRSAIVYEKTLKPCIKALNEGREEIALSKTTIPYIMPLITLMEREFVTFEATELWESIDEGCEIMLKHLEMARIFTYNAAMYEANAKRILAGFESDEELLETFQTEFAMRLLWGSKGAQVNQSERYEKFMMILIALSRKLEPPSPLRHAQH</sequence>
<comment type="caution">
    <text evidence="8">The sequence shown here is derived from an EMBL/GenBank/DDBJ whole genome shotgun (WGS) entry which is preliminary data.</text>
</comment>
<dbReference type="SMART" id="SM00147">
    <property type="entry name" value="RasGEF"/>
    <property type="match status" value="1"/>
</dbReference>
<dbReference type="Proteomes" id="UP000287033">
    <property type="component" value="Unassembled WGS sequence"/>
</dbReference>
<dbReference type="PANTHER" id="PTHR14247:SF10">
    <property type="entry name" value="BREAST CANCER ANTI-ESTROGEN RESISTANCE PROTEIN 3"/>
    <property type="match status" value="1"/>
</dbReference>
<dbReference type="GO" id="GO:0001784">
    <property type="term" value="F:phosphotyrosine residue binding"/>
    <property type="evidence" value="ECO:0007669"/>
    <property type="project" value="InterPro"/>
</dbReference>
<dbReference type="InterPro" id="IPR044102">
    <property type="entry name" value="SH2_SHEP1/BCAR3/NSP1"/>
</dbReference>
<dbReference type="FunFam" id="3.30.505.10:FF:000013">
    <property type="entry name" value="SH2 domain-containing protein 3C isoform X1"/>
    <property type="match status" value="1"/>
</dbReference>
<dbReference type="GO" id="GO:0007264">
    <property type="term" value="P:small GTPase-mediated signal transduction"/>
    <property type="evidence" value="ECO:0007669"/>
    <property type="project" value="InterPro"/>
</dbReference>
<dbReference type="InterPro" id="IPR000980">
    <property type="entry name" value="SH2"/>
</dbReference>
<dbReference type="InterPro" id="IPR051853">
    <property type="entry name" value="SH2-Ras-GEF_adapter"/>
</dbReference>
<dbReference type="STRING" id="137246.A0A401SKS5"/>
<proteinExistence type="predicted"/>
<evidence type="ECO:0000259" key="7">
    <source>
        <dbReference type="PROSITE" id="PS50009"/>
    </source>
</evidence>
<evidence type="ECO:0000256" key="1">
    <source>
        <dbReference type="ARBA" id="ARBA00022658"/>
    </source>
</evidence>
<name>A0A401SKS5_CHIPU</name>
<dbReference type="OMA" id="MDPAMEY"/>
<feature type="region of interest" description="Disordered" evidence="5">
    <location>
        <begin position="317"/>
        <end position="367"/>
    </location>
</feature>
<dbReference type="InterPro" id="IPR036860">
    <property type="entry name" value="SH2_dom_sf"/>
</dbReference>
<dbReference type="PROSITE" id="PS50009">
    <property type="entry name" value="RASGEF_CAT"/>
    <property type="match status" value="1"/>
</dbReference>
<evidence type="ECO:0000256" key="5">
    <source>
        <dbReference type="SAM" id="MobiDB-lite"/>
    </source>
</evidence>
<dbReference type="CDD" id="cd10337">
    <property type="entry name" value="SH2_BCAR3"/>
    <property type="match status" value="1"/>
</dbReference>
<accession>A0A401SKS5</accession>